<evidence type="ECO:0000313" key="1">
    <source>
        <dbReference type="EMBL" id="JAA50209.1"/>
    </source>
</evidence>
<sequence length="70" mass="7810">HPAHVPQEPNQTRPRLNLSSPPPNLLCFVFVFLLSVGDSIVHTAVQVKNLSCSLDFLPFKTQTLKRSQIS</sequence>
<accession>K9J480</accession>
<name>K9J480_DESRO</name>
<proteinExistence type="evidence at transcript level"/>
<dbReference type="EMBL" id="GABZ01003316">
    <property type="protein sequence ID" value="JAA50209.1"/>
    <property type="molecule type" value="mRNA"/>
</dbReference>
<feature type="non-terminal residue" evidence="1">
    <location>
        <position position="70"/>
    </location>
</feature>
<reference evidence="1" key="1">
    <citation type="submission" date="2012-11" db="EMBL/GenBank/DDBJ databases">
        <title>The Vampirome: Transcriptome and Proteome Analysis of the Submandibular and Accessory Glands of the Vampire Bat and Vector of Human Rabies, Desmodus rotundus.</title>
        <authorList>
            <person name="Francischetti I.M.B."/>
            <person name="Assumpcao T.C.F."/>
            <person name="Ma D."/>
            <person name="Vicente E.C."/>
            <person name="Ribeiro J.M.C."/>
        </authorList>
    </citation>
    <scope>NUCLEOTIDE SEQUENCE</scope>
    <source>
        <tissue evidence="1">Salivary gland</tissue>
    </source>
</reference>
<organism evidence="1">
    <name type="scientific">Desmodus rotundus</name>
    <name type="common">Vampire bat</name>
    <dbReference type="NCBI Taxonomy" id="9430"/>
    <lineage>
        <taxon>Eukaryota</taxon>
        <taxon>Metazoa</taxon>
        <taxon>Chordata</taxon>
        <taxon>Craniata</taxon>
        <taxon>Vertebrata</taxon>
        <taxon>Euteleostomi</taxon>
        <taxon>Mammalia</taxon>
        <taxon>Eutheria</taxon>
        <taxon>Laurasiatheria</taxon>
        <taxon>Chiroptera</taxon>
        <taxon>Yangochiroptera</taxon>
        <taxon>Phyllostomidae</taxon>
        <taxon>Desmodontinae</taxon>
        <taxon>Desmodus</taxon>
    </lineage>
</organism>
<protein>
    <submittedName>
        <fullName evidence="1">Uncharacterized protein</fullName>
    </submittedName>
</protein>
<feature type="non-terminal residue" evidence="1">
    <location>
        <position position="1"/>
    </location>
</feature>
<dbReference type="AlphaFoldDB" id="K9J480"/>